<keyword evidence="5" id="KW-0805">Transcription regulation</keyword>
<dbReference type="PROSITE" id="PS51916">
    <property type="entry name" value="DEUBAD"/>
    <property type="match status" value="1"/>
</dbReference>
<feature type="compositionally biased region" description="Basic and acidic residues" evidence="8">
    <location>
        <begin position="269"/>
        <end position="292"/>
    </location>
</feature>
<feature type="compositionally biased region" description="Low complexity" evidence="8">
    <location>
        <begin position="921"/>
        <end position="946"/>
    </location>
</feature>
<proteinExistence type="predicted"/>
<sequence length="1013" mass="114513">MSVGLVEQPSLEVEAPLETLNIPEEQPAELAPDPNTPLRKRQRHNFQDVYNTKPSLAPIRASGRIRIKMTAAAEQKPPEPSVKPVKIVFSQNSNKQRRKVKKLKTDLSSELAIDVKRPSSVLVDTSIRALLTNVAFSQLSPENQKILIESLPLVDRPTPPSKENECVELNPSSINNEFFNRACIEWRDRLSNGEFTNEHQTKLRAEHEKEKSKIDPWKARNFEGIWGIKSNGHGLVNVGAMMEKSAMEMKERVEQGDFEIPEGFISEVWKGEQNEDEISEMKDESTDLKWEIESSPSQSQSPSQNPSISTSQPTPPEAVSSTQPEPSESIETPSHVTQIMVVNSPESLYDQPVIAEATSKHDYLKNVIEPEPSGMEEMDVNFDNEMECALDNETDESAAENTDESIRNDNIETLPRIVNNTPRIIETNSRINSYDSELPQEIFHKPEDVATTFQPNNSSSVLINNFVHHQEPVLVRQVIEQAPTRYSRALVMQDEQNETPVYNNEDYGHEDADIEDTRAYRDEIHMNVPKNVKLLAFPSGVKYNEKYIIEETQPQQIHATTSFRTNGSQPIQQIPNSYFVPGTNFTYISKMGNKIENAEPTRIIKQEANNNQGQMKQRIIYEIATEPKFEPQPQAHHVTFAAPPQQEIFHQMVKHPNGTTTIYETTAPAAKKTIIQRKKTVDPYTVQVVANNNTIILTPIGSTTQQTVQQPQKSIVHIHRTAPMIQTTPQPVQFLSAPQTYLKKQTIIHPQMTTQKNQQQLQQPKFTTVIRTTSMSLPPQPQVVTTVSSKIQRPIQKQKVIMSTSSLQQYRYNQKPGPSGHGSRKQLHPQHIIRPSPTATTATVIHHQMTSEPNTNQIPVILPTARSDHVIMSTAMSNHSNQIPAAQPTVVTIGPPPCINNIYVRPKRPQQIFQTNHQHLSNMMSSNPSNNNNIPNNNLTNNNLNNQHQQQSMIAAPPRMRHQQNNQRPPPGTVNLERSYQICQAVIQNSTNPNRHQLNNQLKPPPLMGQKKF</sequence>
<evidence type="ECO:0000256" key="7">
    <source>
        <dbReference type="ARBA" id="ARBA00023242"/>
    </source>
</evidence>
<name>A0A1J1J7V5_9DIPT</name>
<feature type="region of interest" description="Disordered" evidence="8">
    <location>
        <begin position="264"/>
        <end position="333"/>
    </location>
</feature>
<dbReference type="STRING" id="568069.A0A1J1J7V5"/>
<evidence type="ECO:0000256" key="4">
    <source>
        <dbReference type="ARBA" id="ARBA00022833"/>
    </source>
</evidence>
<evidence type="ECO:0000256" key="8">
    <source>
        <dbReference type="SAM" id="MobiDB-lite"/>
    </source>
</evidence>
<dbReference type="GO" id="GO:0008270">
    <property type="term" value="F:zinc ion binding"/>
    <property type="evidence" value="ECO:0007669"/>
    <property type="project" value="UniProtKB-KW"/>
</dbReference>
<keyword evidence="3" id="KW-0863">Zinc-finger</keyword>
<dbReference type="PANTHER" id="PTHR13578">
    <property type="entry name" value="ADDITIONAL SEX COMBS LIKE PROTEIN ASXL"/>
    <property type="match status" value="1"/>
</dbReference>
<evidence type="ECO:0000256" key="1">
    <source>
        <dbReference type="ARBA" id="ARBA00004123"/>
    </source>
</evidence>
<dbReference type="GO" id="GO:0045944">
    <property type="term" value="P:positive regulation of transcription by RNA polymerase II"/>
    <property type="evidence" value="ECO:0007669"/>
    <property type="project" value="TreeGrafter"/>
</dbReference>
<dbReference type="GO" id="GO:0003682">
    <property type="term" value="F:chromatin binding"/>
    <property type="evidence" value="ECO:0007669"/>
    <property type="project" value="TreeGrafter"/>
</dbReference>
<evidence type="ECO:0000256" key="2">
    <source>
        <dbReference type="ARBA" id="ARBA00022723"/>
    </source>
</evidence>
<keyword evidence="2" id="KW-0479">Metal-binding</keyword>
<feature type="compositionally biased region" description="Low complexity" evidence="8">
    <location>
        <begin position="294"/>
        <end position="312"/>
    </location>
</feature>
<keyword evidence="7" id="KW-0539">Nucleus</keyword>
<evidence type="ECO:0000259" key="9">
    <source>
        <dbReference type="PROSITE" id="PS51916"/>
    </source>
</evidence>
<dbReference type="OrthoDB" id="9348951at2759"/>
<dbReference type="GO" id="GO:0035517">
    <property type="term" value="C:PR-DUB complex"/>
    <property type="evidence" value="ECO:0007669"/>
    <property type="project" value="TreeGrafter"/>
</dbReference>
<dbReference type="Proteomes" id="UP000183832">
    <property type="component" value="Unassembled WGS sequence"/>
</dbReference>
<evidence type="ECO:0000256" key="5">
    <source>
        <dbReference type="ARBA" id="ARBA00023015"/>
    </source>
</evidence>
<evidence type="ECO:0000313" key="10">
    <source>
        <dbReference type="EMBL" id="CRL07558.1"/>
    </source>
</evidence>
<keyword evidence="11" id="KW-1185">Reference proteome</keyword>
<protein>
    <submittedName>
        <fullName evidence="10">CLUMA_CG020523, isoform A</fullName>
    </submittedName>
</protein>
<accession>A0A1J1J7V5</accession>
<dbReference type="AlphaFoldDB" id="A0A1J1J7V5"/>
<evidence type="ECO:0000256" key="6">
    <source>
        <dbReference type="ARBA" id="ARBA00023163"/>
    </source>
</evidence>
<reference evidence="10 11" key="1">
    <citation type="submission" date="2015-04" db="EMBL/GenBank/DDBJ databases">
        <authorList>
            <person name="Syromyatnikov M.Y."/>
            <person name="Popov V.N."/>
        </authorList>
    </citation>
    <scope>NUCLEOTIDE SEQUENCE [LARGE SCALE GENOMIC DNA]</scope>
</reference>
<dbReference type="InterPro" id="IPR024811">
    <property type="entry name" value="ASX/ASX-like"/>
</dbReference>
<gene>
    <name evidence="10" type="primary">putative Polycomb protein Asx</name>
    <name evidence="10" type="ORF">CLUMA_CG020523</name>
</gene>
<dbReference type="GO" id="GO:0009887">
    <property type="term" value="P:animal organ morphogenesis"/>
    <property type="evidence" value="ECO:0007669"/>
    <property type="project" value="TreeGrafter"/>
</dbReference>
<dbReference type="EMBL" id="CVRI01000072">
    <property type="protein sequence ID" value="CRL07558.1"/>
    <property type="molecule type" value="Genomic_DNA"/>
</dbReference>
<feature type="compositionally biased region" description="Polar residues" evidence="8">
    <location>
        <begin position="989"/>
        <end position="1002"/>
    </location>
</feature>
<dbReference type="InterPro" id="IPR044867">
    <property type="entry name" value="DEUBAD_dom"/>
</dbReference>
<evidence type="ECO:0000256" key="3">
    <source>
        <dbReference type="ARBA" id="ARBA00022771"/>
    </source>
</evidence>
<feature type="region of interest" description="Disordered" evidence="8">
    <location>
        <begin position="1"/>
        <end position="53"/>
    </location>
</feature>
<keyword evidence="6" id="KW-0804">Transcription</keyword>
<feature type="region of interest" description="Disordered" evidence="8">
    <location>
        <begin position="921"/>
        <end position="975"/>
    </location>
</feature>
<feature type="region of interest" description="Disordered" evidence="8">
    <location>
        <begin position="989"/>
        <end position="1013"/>
    </location>
</feature>
<keyword evidence="4" id="KW-0862">Zinc</keyword>
<feature type="domain" description="DEUBAD" evidence="9">
    <location>
        <begin position="118"/>
        <end position="231"/>
    </location>
</feature>
<dbReference type="InterPro" id="IPR028020">
    <property type="entry name" value="ASX_DEUBAD_dom"/>
</dbReference>
<evidence type="ECO:0000313" key="11">
    <source>
        <dbReference type="Proteomes" id="UP000183832"/>
    </source>
</evidence>
<dbReference type="PANTHER" id="PTHR13578:SF20">
    <property type="entry name" value="POLYCOMB PROTEIN ASX"/>
    <property type="match status" value="1"/>
</dbReference>
<comment type="subcellular location">
    <subcellularLocation>
        <location evidence="1">Nucleus</location>
    </subcellularLocation>
</comment>
<dbReference type="Pfam" id="PF13919">
    <property type="entry name" value="ASXH"/>
    <property type="match status" value="1"/>
</dbReference>
<organism evidence="10 11">
    <name type="scientific">Clunio marinus</name>
    <dbReference type="NCBI Taxonomy" id="568069"/>
    <lineage>
        <taxon>Eukaryota</taxon>
        <taxon>Metazoa</taxon>
        <taxon>Ecdysozoa</taxon>
        <taxon>Arthropoda</taxon>
        <taxon>Hexapoda</taxon>
        <taxon>Insecta</taxon>
        <taxon>Pterygota</taxon>
        <taxon>Neoptera</taxon>
        <taxon>Endopterygota</taxon>
        <taxon>Diptera</taxon>
        <taxon>Nematocera</taxon>
        <taxon>Chironomoidea</taxon>
        <taxon>Chironomidae</taxon>
        <taxon>Clunio</taxon>
    </lineage>
</organism>
<feature type="compositionally biased region" description="Polar residues" evidence="8">
    <location>
        <begin position="319"/>
        <end position="333"/>
    </location>
</feature>